<reference evidence="2" key="1">
    <citation type="journal article" date="2012" name="Nat. Biotechnol.">
        <title>Reference genome sequence of the model plant Setaria.</title>
        <authorList>
            <person name="Bennetzen J.L."/>
            <person name="Schmutz J."/>
            <person name="Wang H."/>
            <person name="Percifield R."/>
            <person name="Hawkins J."/>
            <person name="Pontaroli A.C."/>
            <person name="Estep M."/>
            <person name="Feng L."/>
            <person name="Vaughn J.N."/>
            <person name="Grimwood J."/>
            <person name="Jenkins J."/>
            <person name="Barry K."/>
            <person name="Lindquist E."/>
            <person name="Hellsten U."/>
            <person name="Deshpande S."/>
            <person name="Wang X."/>
            <person name="Wu X."/>
            <person name="Mitros T."/>
            <person name="Triplett J."/>
            <person name="Yang X."/>
            <person name="Ye C.Y."/>
            <person name="Mauro-Herrera M."/>
            <person name="Wang L."/>
            <person name="Li P."/>
            <person name="Sharma M."/>
            <person name="Sharma R."/>
            <person name="Ronald P.C."/>
            <person name="Panaud O."/>
            <person name="Kellogg E.A."/>
            <person name="Brutnell T.P."/>
            <person name="Doust A.N."/>
            <person name="Tuskan G.A."/>
            <person name="Rokhsar D."/>
            <person name="Devos K.M."/>
        </authorList>
    </citation>
    <scope>NUCLEOTIDE SEQUENCE [LARGE SCALE GENOMIC DNA]</scope>
    <source>
        <strain evidence="2">Yugu1</strain>
    </source>
</reference>
<gene>
    <name evidence="2" type="ORF">SETIT_1G285000v2</name>
</gene>
<dbReference type="AlphaFoldDB" id="A0A368PR01"/>
<accession>A0A368PR01</accession>
<sequence length="331" mass="36041">MLCFGGVQCRAQRAASISVAVSMRTQHTSSKLLHEIFLFFPGSFQSTTALLRWHRKPPPPPLLPQAERHLLPVLRHGRSPAIFHDNTIWHHRYHSPGVLVILRRRRLDAAAQPLLPPLGEAGQPVRDVPQRRLPLRSREALPPLAAAGARIPPRQGLRERHLRHRGDEPGELGERAGAEHGPRGVGRAGEAAERVLLEREDDVGDVGLRPAVGLGEGRGGAAQGLDVAAGDVGEGAERGGLRGAVAGGAEDLGGGDRGGRGLEALGDARGRRRVTGVLRRSPHTWRRRRENKPKTLEATKQVSAYMKLYNVCSEDGVYPDSCYPRKVSCKF</sequence>
<organism evidence="2">
    <name type="scientific">Setaria italica</name>
    <name type="common">Foxtail millet</name>
    <name type="synonym">Panicum italicum</name>
    <dbReference type="NCBI Taxonomy" id="4555"/>
    <lineage>
        <taxon>Eukaryota</taxon>
        <taxon>Viridiplantae</taxon>
        <taxon>Streptophyta</taxon>
        <taxon>Embryophyta</taxon>
        <taxon>Tracheophyta</taxon>
        <taxon>Spermatophyta</taxon>
        <taxon>Magnoliopsida</taxon>
        <taxon>Liliopsida</taxon>
        <taxon>Poales</taxon>
        <taxon>Poaceae</taxon>
        <taxon>PACMAD clade</taxon>
        <taxon>Panicoideae</taxon>
        <taxon>Panicodae</taxon>
        <taxon>Paniceae</taxon>
        <taxon>Cenchrinae</taxon>
        <taxon>Setaria</taxon>
    </lineage>
</organism>
<feature type="region of interest" description="Disordered" evidence="1">
    <location>
        <begin position="164"/>
        <end position="189"/>
    </location>
</feature>
<feature type="compositionally biased region" description="Basic and acidic residues" evidence="1">
    <location>
        <begin position="165"/>
        <end position="182"/>
    </location>
</feature>
<protein>
    <submittedName>
        <fullName evidence="2">Uncharacterized protein</fullName>
    </submittedName>
</protein>
<evidence type="ECO:0000256" key="1">
    <source>
        <dbReference type="SAM" id="MobiDB-lite"/>
    </source>
</evidence>
<proteinExistence type="predicted"/>
<name>A0A368PR01_SETIT</name>
<reference evidence="2" key="2">
    <citation type="submission" date="2015-07" db="EMBL/GenBank/DDBJ databases">
        <authorList>
            <person name="Noorani M."/>
        </authorList>
    </citation>
    <scope>NUCLEOTIDE SEQUENCE</scope>
    <source>
        <strain evidence="2">Yugu1</strain>
    </source>
</reference>
<dbReference type="EMBL" id="CM003528">
    <property type="protein sequence ID" value="RCV07924.1"/>
    <property type="molecule type" value="Genomic_DNA"/>
</dbReference>
<evidence type="ECO:0000313" key="2">
    <source>
        <dbReference type="EMBL" id="RCV07924.1"/>
    </source>
</evidence>